<reference evidence="8 9" key="1">
    <citation type="submission" date="2024-10" db="EMBL/GenBank/DDBJ databases">
        <title>The Natural Products Discovery Center: Release of the First 8490 Sequenced Strains for Exploring Actinobacteria Biosynthetic Diversity.</title>
        <authorList>
            <person name="Kalkreuter E."/>
            <person name="Kautsar S.A."/>
            <person name="Yang D."/>
            <person name="Bader C.D."/>
            <person name="Teijaro C.N."/>
            <person name="Fluegel L."/>
            <person name="Davis C.M."/>
            <person name="Simpson J.R."/>
            <person name="Lauterbach L."/>
            <person name="Steele A.D."/>
            <person name="Gui C."/>
            <person name="Meng S."/>
            <person name="Li G."/>
            <person name="Viehrig K."/>
            <person name="Ye F."/>
            <person name="Su P."/>
            <person name="Kiefer A.F."/>
            <person name="Nichols A."/>
            <person name="Cepeda A.J."/>
            <person name="Yan W."/>
            <person name="Fan B."/>
            <person name="Jiang Y."/>
            <person name="Adhikari A."/>
            <person name="Zheng C.-J."/>
            <person name="Schuster L."/>
            <person name="Cowan T.M."/>
            <person name="Smanski M.J."/>
            <person name="Chevrette M.G."/>
            <person name="De Carvalho L.P.S."/>
            <person name="Shen B."/>
        </authorList>
    </citation>
    <scope>NUCLEOTIDE SEQUENCE [LARGE SCALE GENOMIC DNA]</scope>
    <source>
        <strain evidence="8 9">NPDC050545</strain>
    </source>
</reference>
<dbReference type="RefSeq" id="WP_397079698.1">
    <property type="nucleotide sequence ID" value="NZ_JBITGY010000002.1"/>
</dbReference>
<dbReference type="PANTHER" id="PTHR30349:SF64">
    <property type="entry name" value="PROPHAGE INTEGRASE INTD-RELATED"/>
    <property type="match status" value="1"/>
</dbReference>
<sequence length="452" mass="51016">MAHVRDLWFKTTTLPDGSSQREPTERHGKGKRWLAAWTNPEGREQTKAFAKKVEAERHGSLMEADKARGRYLDPNGAKTRLVVFAENWLNSQSADPSTRQIRGIYWNKHIKPKFGNREIGAIRPSEIRTWVSQLEKKLAASTAGRVLAFLDQLLESAVDDELIGKNPCAAKTVQKPKLPKRKIEPWSTERVLAVVEELPERYAIMALLGAGCGLRQGEIFGLAMDDVDFEAGVIHIRQQVKMLSAKLLFGLPKHDRERTIPLPQSVARALEKYLAKFPAREVTLPWEELDGRPRTLRLIVTSRESKALNRNYVNEYVWKPALVRAGVIPKDRPSPVPGRRNQEFRKHGMHALRHYFASILLHAGESIKALAEYLGHQDPGYTLRTYTHLMAGSEGRTRRAIDTAFGGGGKSRDVGFRRVLFTWSRPRKTVGTSGAVGSPQHRRGRRSLVLAR</sequence>
<evidence type="ECO:0000256" key="3">
    <source>
        <dbReference type="ARBA" id="ARBA00023172"/>
    </source>
</evidence>
<evidence type="ECO:0000313" key="9">
    <source>
        <dbReference type="Proteomes" id="UP001612741"/>
    </source>
</evidence>
<comment type="caution">
    <text evidence="8">The sequence shown here is derived from an EMBL/GenBank/DDBJ whole genome shotgun (WGS) entry which is preliminary data.</text>
</comment>
<dbReference type="InterPro" id="IPR011010">
    <property type="entry name" value="DNA_brk_join_enz"/>
</dbReference>
<keyword evidence="2 4" id="KW-0238">DNA-binding</keyword>
<organism evidence="8 9">
    <name type="scientific">Nonomuraea typhae</name>
    <dbReference type="NCBI Taxonomy" id="2603600"/>
    <lineage>
        <taxon>Bacteria</taxon>
        <taxon>Bacillati</taxon>
        <taxon>Actinomycetota</taxon>
        <taxon>Actinomycetes</taxon>
        <taxon>Streptosporangiales</taxon>
        <taxon>Streptosporangiaceae</taxon>
        <taxon>Nonomuraea</taxon>
    </lineage>
</organism>
<dbReference type="CDD" id="cd01189">
    <property type="entry name" value="INT_ICEBs1_C_like"/>
    <property type="match status" value="1"/>
</dbReference>
<dbReference type="Pfam" id="PF22022">
    <property type="entry name" value="Phage_int_M"/>
    <property type="match status" value="1"/>
</dbReference>
<keyword evidence="3" id="KW-0233">DNA recombination</keyword>
<evidence type="ECO:0000313" key="8">
    <source>
        <dbReference type="EMBL" id="MFI6497090.1"/>
    </source>
</evidence>
<evidence type="ECO:0000256" key="5">
    <source>
        <dbReference type="SAM" id="MobiDB-lite"/>
    </source>
</evidence>
<accession>A0ABW7YNB5</accession>
<dbReference type="EMBL" id="JBITGY010000002">
    <property type="protein sequence ID" value="MFI6497090.1"/>
    <property type="molecule type" value="Genomic_DNA"/>
</dbReference>
<evidence type="ECO:0000256" key="2">
    <source>
        <dbReference type="ARBA" id="ARBA00023125"/>
    </source>
</evidence>
<proteinExistence type="inferred from homology"/>
<dbReference type="InterPro" id="IPR002104">
    <property type="entry name" value="Integrase_catalytic"/>
</dbReference>
<dbReference type="Gene3D" id="1.10.443.10">
    <property type="entry name" value="Intergrase catalytic core"/>
    <property type="match status" value="1"/>
</dbReference>
<dbReference type="Pfam" id="PF00589">
    <property type="entry name" value="Phage_integrase"/>
    <property type="match status" value="1"/>
</dbReference>
<dbReference type="InterPro" id="IPR050090">
    <property type="entry name" value="Tyrosine_recombinase_XerCD"/>
</dbReference>
<evidence type="ECO:0000256" key="1">
    <source>
        <dbReference type="ARBA" id="ARBA00008857"/>
    </source>
</evidence>
<dbReference type="PANTHER" id="PTHR30349">
    <property type="entry name" value="PHAGE INTEGRASE-RELATED"/>
    <property type="match status" value="1"/>
</dbReference>
<dbReference type="InterPro" id="IPR010998">
    <property type="entry name" value="Integrase_recombinase_N"/>
</dbReference>
<comment type="similarity">
    <text evidence="1">Belongs to the 'phage' integrase family.</text>
</comment>
<protein>
    <submittedName>
        <fullName evidence="8">Tyrosine-type recombinase/integrase</fullName>
    </submittedName>
</protein>
<dbReference type="InterPro" id="IPR053876">
    <property type="entry name" value="Phage_int_M"/>
</dbReference>
<dbReference type="PROSITE" id="PS51900">
    <property type="entry name" value="CB"/>
    <property type="match status" value="1"/>
</dbReference>
<dbReference type="SUPFAM" id="SSF56349">
    <property type="entry name" value="DNA breaking-rejoining enzymes"/>
    <property type="match status" value="1"/>
</dbReference>
<feature type="region of interest" description="Disordered" evidence="5">
    <location>
        <begin position="430"/>
        <end position="452"/>
    </location>
</feature>
<dbReference type="InterPro" id="IPR013762">
    <property type="entry name" value="Integrase-like_cat_sf"/>
</dbReference>
<feature type="domain" description="Tyr recombinase" evidence="6">
    <location>
        <begin position="181"/>
        <end position="402"/>
    </location>
</feature>
<evidence type="ECO:0000259" key="6">
    <source>
        <dbReference type="PROSITE" id="PS51898"/>
    </source>
</evidence>
<feature type="domain" description="Core-binding (CB)" evidence="7">
    <location>
        <begin position="79"/>
        <end position="158"/>
    </location>
</feature>
<keyword evidence="9" id="KW-1185">Reference proteome</keyword>
<evidence type="ECO:0000259" key="7">
    <source>
        <dbReference type="PROSITE" id="PS51900"/>
    </source>
</evidence>
<evidence type="ECO:0000256" key="4">
    <source>
        <dbReference type="PROSITE-ProRule" id="PRU01248"/>
    </source>
</evidence>
<dbReference type="InterPro" id="IPR044068">
    <property type="entry name" value="CB"/>
</dbReference>
<name>A0ABW7YNB5_9ACTN</name>
<gene>
    <name evidence="8" type="ORF">ACIBG2_06900</name>
</gene>
<dbReference type="Gene3D" id="1.10.150.130">
    <property type="match status" value="1"/>
</dbReference>
<dbReference type="Proteomes" id="UP001612741">
    <property type="component" value="Unassembled WGS sequence"/>
</dbReference>
<dbReference type="PROSITE" id="PS51898">
    <property type="entry name" value="TYR_RECOMBINASE"/>
    <property type="match status" value="1"/>
</dbReference>